<protein>
    <submittedName>
        <fullName evidence="1">DUF2158 domain-containing protein</fullName>
    </submittedName>
</protein>
<sequence>MTNLVVGEVVRLNSGGPVMTVQAINVKDAFGKDGAVECVFFDGSKRLEEVFQPQLLTKID</sequence>
<dbReference type="EMBL" id="CP125947">
    <property type="protein sequence ID" value="WHS67161.1"/>
    <property type="molecule type" value="Genomic_DNA"/>
</dbReference>
<keyword evidence="2" id="KW-1185">Reference proteome</keyword>
<dbReference type="RefSeq" id="WP_283488208.1">
    <property type="nucleotide sequence ID" value="NZ_CP125947.1"/>
</dbReference>
<accession>A0ABY8T0L3</accession>
<name>A0ABY8T0L3_9BURK</name>
<organism evidence="1 2">
    <name type="scientific">Comamonas resistens</name>
    <dbReference type="NCBI Taxonomy" id="3046670"/>
    <lineage>
        <taxon>Bacteria</taxon>
        <taxon>Pseudomonadati</taxon>
        <taxon>Pseudomonadota</taxon>
        <taxon>Betaproteobacteria</taxon>
        <taxon>Burkholderiales</taxon>
        <taxon>Comamonadaceae</taxon>
        <taxon>Comamonas</taxon>
    </lineage>
</organism>
<proteinExistence type="predicted"/>
<reference evidence="1 2" key="1">
    <citation type="submission" date="2023-05" db="EMBL/GenBank/DDBJ databases">
        <authorList>
            <person name="Yin Y."/>
            <person name="Lu Z."/>
        </authorList>
    </citation>
    <scope>NUCLEOTIDE SEQUENCE [LARGE SCALE GENOMIC DNA]</scope>
    <source>
        <strain evidence="1 2">ZM22</strain>
    </source>
</reference>
<dbReference type="Pfam" id="PF09926">
    <property type="entry name" value="DUF2158"/>
    <property type="match status" value="1"/>
</dbReference>
<dbReference type="Proteomes" id="UP001240697">
    <property type="component" value="Chromosome"/>
</dbReference>
<evidence type="ECO:0000313" key="2">
    <source>
        <dbReference type="Proteomes" id="UP001240697"/>
    </source>
</evidence>
<evidence type="ECO:0000313" key="1">
    <source>
        <dbReference type="EMBL" id="WHS67161.1"/>
    </source>
</evidence>
<dbReference type="InterPro" id="IPR019226">
    <property type="entry name" value="DUF2158"/>
</dbReference>
<gene>
    <name evidence="1" type="ORF">QMY55_08600</name>
</gene>